<feature type="disulfide bond" evidence="14">
    <location>
        <begin position="192"/>
        <end position="217"/>
    </location>
</feature>
<keyword evidence="3" id="KW-0964">Secreted</keyword>
<dbReference type="GO" id="GO:0006685">
    <property type="term" value="P:sphingomyelin catabolic process"/>
    <property type="evidence" value="ECO:0007669"/>
    <property type="project" value="UniProtKB-UniRule"/>
</dbReference>
<sequence>MRGLLILVLLCLIPTSLSHAIPKRDANSMTSNQALNALKKTVRSDKLNCVVCSTIVQGISQLIAEDEEEEKINEFLVKSCETLDLWKPSICQGMIDVFASELYFVIERVVFTPEELCGIFVDDCGTPVHPLKVMWNLTIPGGKPAVKPWPVVNAPKKTQRVLHLADIHVDRDYAEGSEADCYDNDPVIGLCCRNDPDDDTKSAIKSPAGKWGSVHICDIPYRTFDAAMRHISETHKDIDYIILTGDLLSHDEWNYSEELTKNNLLNITQVLINYFPKTPIYEAVGNHEGVPCDSMAAHGMDEYDTRGPSWLYNTLADTWGRWISPESVEGVKYRASYVEYPSPGLKLISVNSVYCSGINFYMFINQTDPDGTLTWLISELLDSEAKGEKVHIISHIPAGLDYCLKGWAHNFYEIVNRFENTIAAQFYGHTHYDHFQVYYEDSNPAGRATHFNFIAPSITTKDYANPSYRIYTIDGGYEGASYTVLDSETYATDLDEANAKDEEPKWYLEYSAKESYGLADLSPASWADLINRMAVDDELFNKFHRFYFRSAHEENCVNDPACRQKYICAMRAAKSYEEDIFCAGSSTV</sequence>
<comment type="similarity">
    <text evidence="2 12">Belongs to the acid sphingomyelinase family.</text>
</comment>
<dbReference type="CDD" id="cd00842">
    <property type="entry name" value="MPP_ASMase"/>
    <property type="match status" value="1"/>
</dbReference>
<gene>
    <name evidence="17" type="ORF">PENTCL1PPCAC_18746</name>
</gene>
<dbReference type="GO" id="GO:0005615">
    <property type="term" value="C:extracellular space"/>
    <property type="evidence" value="ECO:0007669"/>
    <property type="project" value="TreeGrafter"/>
</dbReference>
<dbReference type="GO" id="GO:0005764">
    <property type="term" value="C:lysosome"/>
    <property type="evidence" value="ECO:0007669"/>
    <property type="project" value="TreeGrafter"/>
</dbReference>
<name>A0AAV5TQC7_9BILA</name>
<evidence type="ECO:0000256" key="4">
    <source>
        <dbReference type="ARBA" id="ARBA00022723"/>
    </source>
</evidence>
<feature type="disulfide bond" evidence="14">
    <location>
        <begin position="52"/>
        <end position="117"/>
    </location>
</feature>
<evidence type="ECO:0000256" key="9">
    <source>
        <dbReference type="ARBA" id="ARBA00023180"/>
    </source>
</evidence>
<keyword evidence="4 13" id="KW-0479">Metal-binding</keyword>
<dbReference type="GO" id="GO:0016020">
    <property type="term" value="C:membrane"/>
    <property type="evidence" value="ECO:0007669"/>
    <property type="project" value="GOC"/>
</dbReference>
<comment type="catalytic activity">
    <reaction evidence="11">
        <text>a sphingomyelin + H2O = phosphocholine + an N-acylsphing-4-enine + H(+)</text>
        <dbReference type="Rhea" id="RHEA:19253"/>
        <dbReference type="ChEBI" id="CHEBI:15377"/>
        <dbReference type="ChEBI" id="CHEBI:15378"/>
        <dbReference type="ChEBI" id="CHEBI:17636"/>
        <dbReference type="ChEBI" id="CHEBI:52639"/>
        <dbReference type="ChEBI" id="CHEBI:295975"/>
        <dbReference type="EC" id="3.1.4.12"/>
    </reaction>
    <physiologicalReaction direction="left-to-right" evidence="11">
        <dbReference type="Rhea" id="RHEA:19254"/>
    </physiologicalReaction>
</comment>
<evidence type="ECO:0000256" key="1">
    <source>
        <dbReference type="ARBA" id="ARBA00004613"/>
    </source>
</evidence>
<evidence type="ECO:0000256" key="5">
    <source>
        <dbReference type="ARBA" id="ARBA00022729"/>
    </source>
</evidence>
<dbReference type="GO" id="GO:0046872">
    <property type="term" value="F:metal ion binding"/>
    <property type="evidence" value="ECO:0007669"/>
    <property type="project" value="UniProtKB-KW"/>
</dbReference>
<feature type="binding site" evidence="13">
    <location>
        <position position="166"/>
    </location>
    <ligand>
        <name>Zn(2+)</name>
        <dbReference type="ChEBI" id="CHEBI:29105"/>
        <label>1</label>
    </ligand>
</feature>
<dbReference type="GO" id="GO:0046513">
    <property type="term" value="P:ceramide biosynthetic process"/>
    <property type="evidence" value="ECO:0007669"/>
    <property type="project" value="TreeGrafter"/>
</dbReference>
<feature type="chain" id="PRO_5043932833" description="Sphingomyelin phosphodiesterase" evidence="15">
    <location>
        <begin position="19"/>
        <end position="588"/>
    </location>
</feature>
<feature type="binding site" evidence="13">
    <location>
        <position position="246"/>
    </location>
    <ligand>
        <name>Zn(2+)</name>
        <dbReference type="ChEBI" id="CHEBI:29105"/>
        <label>2</label>
    </ligand>
</feature>
<feature type="binding site" evidence="13">
    <location>
        <position position="168"/>
    </location>
    <ligand>
        <name>Zn(2+)</name>
        <dbReference type="ChEBI" id="CHEBI:29105"/>
        <label>1</label>
    </ligand>
</feature>
<dbReference type="AlphaFoldDB" id="A0AAV5TQC7"/>
<feature type="binding site" evidence="13">
    <location>
        <position position="429"/>
    </location>
    <ligand>
        <name>Zn(2+)</name>
        <dbReference type="ChEBI" id="CHEBI:29105"/>
        <label>2</label>
    </ligand>
</feature>
<feature type="binding site" evidence="13">
    <location>
        <position position="431"/>
    </location>
    <ligand>
        <name>Zn(2+)</name>
        <dbReference type="ChEBI" id="CHEBI:29105"/>
        <label>1</label>
    </ligand>
</feature>
<dbReference type="GO" id="GO:0016798">
    <property type="term" value="F:hydrolase activity, acting on glycosyl bonds"/>
    <property type="evidence" value="ECO:0007669"/>
    <property type="project" value="UniProtKB-KW"/>
</dbReference>
<dbReference type="PANTHER" id="PTHR10340:SF54">
    <property type="entry name" value="SPHINGOMYELIN PHOSPHODIESTERASE 2"/>
    <property type="match status" value="1"/>
</dbReference>
<feature type="disulfide bond" evidence="14">
    <location>
        <begin position="49"/>
        <end position="124"/>
    </location>
</feature>
<dbReference type="PANTHER" id="PTHR10340">
    <property type="entry name" value="SPHINGOMYELIN PHOSPHODIESTERASE"/>
    <property type="match status" value="1"/>
</dbReference>
<feature type="binding site" evidence="13">
    <location>
        <position position="395"/>
    </location>
    <ligand>
        <name>Zn(2+)</name>
        <dbReference type="ChEBI" id="CHEBI:29105"/>
        <label>2</label>
    </ligand>
</feature>
<dbReference type="SMART" id="SM00741">
    <property type="entry name" value="SapB"/>
    <property type="match status" value="1"/>
</dbReference>
<feature type="disulfide bond" evidence="14">
    <location>
        <begin position="568"/>
        <end position="582"/>
    </location>
</feature>
<dbReference type="PIRSF" id="PIRSF000948">
    <property type="entry name" value="Sphingomy_PDE"/>
    <property type="match status" value="1"/>
</dbReference>
<feature type="binding site" evidence="13">
    <location>
        <position position="246"/>
    </location>
    <ligand>
        <name>Zn(2+)</name>
        <dbReference type="ChEBI" id="CHEBI:29105"/>
        <label>1</label>
    </ligand>
</feature>
<evidence type="ECO:0000256" key="13">
    <source>
        <dbReference type="PIRSR" id="PIRSR000948-1"/>
    </source>
</evidence>
<evidence type="ECO:0000256" key="3">
    <source>
        <dbReference type="ARBA" id="ARBA00022525"/>
    </source>
</evidence>
<feature type="signal peptide" evidence="15">
    <location>
        <begin position="1"/>
        <end position="18"/>
    </location>
</feature>
<evidence type="ECO:0000256" key="14">
    <source>
        <dbReference type="PIRSR" id="PIRSR000948-2"/>
    </source>
</evidence>
<evidence type="ECO:0000256" key="15">
    <source>
        <dbReference type="SAM" id="SignalP"/>
    </source>
</evidence>
<comment type="function">
    <text evidence="12">Converts sphingomyelin to ceramide.</text>
</comment>
<feature type="domain" description="Saposin B-type" evidence="16">
    <location>
        <begin position="45"/>
        <end position="128"/>
    </location>
</feature>
<comment type="subcellular location">
    <subcellularLocation>
        <location evidence="1">Secreted</location>
    </subcellularLocation>
</comment>
<keyword evidence="18" id="KW-1185">Reference proteome</keyword>
<evidence type="ECO:0000313" key="17">
    <source>
        <dbReference type="EMBL" id="GMS96571.1"/>
    </source>
</evidence>
<dbReference type="InterPro" id="IPR008139">
    <property type="entry name" value="SaposinB_dom"/>
</dbReference>
<keyword evidence="8 14" id="KW-1015">Disulfide bond</keyword>
<keyword evidence="7 13" id="KW-0862">Zinc</keyword>
<accession>A0AAV5TQC7</accession>
<evidence type="ECO:0000256" key="12">
    <source>
        <dbReference type="PIRNR" id="PIRNR000948"/>
    </source>
</evidence>
<dbReference type="SUPFAM" id="SSF47862">
    <property type="entry name" value="Saposin"/>
    <property type="match status" value="1"/>
</dbReference>
<evidence type="ECO:0000256" key="10">
    <source>
        <dbReference type="ARBA" id="ARBA00023295"/>
    </source>
</evidence>
<dbReference type="SUPFAM" id="SSF56300">
    <property type="entry name" value="Metallo-dependent phosphatases"/>
    <property type="match status" value="1"/>
</dbReference>
<feature type="disulfide bond" evidence="14">
    <location>
        <begin position="80"/>
        <end position="91"/>
    </location>
</feature>
<keyword evidence="5 15" id="KW-0732">Signal</keyword>
<feature type="disulfide bond" evidence="14">
    <location>
        <begin position="181"/>
        <end position="191"/>
    </location>
</feature>
<evidence type="ECO:0000256" key="11">
    <source>
        <dbReference type="ARBA" id="ARBA00047268"/>
    </source>
</evidence>
<dbReference type="Gene3D" id="3.60.21.10">
    <property type="match status" value="1"/>
</dbReference>
<dbReference type="InterPro" id="IPR004843">
    <property type="entry name" value="Calcineurin-like_PHP"/>
</dbReference>
<feature type="disulfide bond" evidence="14">
    <location>
        <begin position="355"/>
        <end position="403"/>
    </location>
</feature>
<feature type="binding site" evidence="13">
    <location>
        <position position="286"/>
    </location>
    <ligand>
        <name>Zn(2+)</name>
        <dbReference type="ChEBI" id="CHEBI:29105"/>
        <label>2</label>
    </ligand>
</feature>
<evidence type="ECO:0000256" key="8">
    <source>
        <dbReference type="ARBA" id="ARBA00023157"/>
    </source>
</evidence>
<proteinExistence type="inferred from homology"/>
<dbReference type="InterPro" id="IPR029052">
    <property type="entry name" value="Metallo-depent_PP-like"/>
</dbReference>
<protein>
    <recommendedName>
        <fullName evidence="12">Sphingomyelin phosphodiesterase</fullName>
        <ecNumber evidence="12">3.1.4.12</ecNumber>
    </recommendedName>
</protein>
<comment type="caution">
    <text evidence="17">The sequence shown here is derived from an EMBL/GenBank/DDBJ whole genome shotgun (WGS) entry which is preliminary data.</text>
</comment>
<evidence type="ECO:0000313" key="18">
    <source>
        <dbReference type="Proteomes" id="UP001432027"/>
    </source>
</evidence>
<dbReference type="EC" id="3.1.4.12" evidence="12"/>
<dbReference type="InterPro" id="IPR011001">
    <property type="entry name" value="Saposin-like"/>
</dbReference>
<dbReference type="Gene3D" id="1.10.225.10">
    <property type="entry name" value="Saposin-like"/>
    <property type="match status" value="1"/>
</dbReference>
<dbReference type="Pfam" id="PF19272">
    <property type="entry name" value="ASMase_C"/>
    <property type="match status" value="1"/>
</dbReference>
<keyword evidence="10 12" id="KW-0326">Glycosidase</keyword>
<dbReference type="InterPro" id="IPR011160">
    <property type="entry name" value="Sphingomy_PDE"/>
</dbReference>
<dbReference type="PROSITE" id="PS50015">
    <property type="entry name" value="SAP_B"/>
    <property type="match status" value="1"/>
</dbReference>
<evidence type="ECO:0000256" key="6">
    <source>
        <dbReference type="ARBA" id="ARBA00022801"/>
    </source>
</evidence>
<reference evidence="17" key="1">
    <citation type="submission" date="2023-10" db="EMBL/GenBank/DDBJ databases">
        <title>Genome assembly of Pristionchus species.</title>
        <authorList>
            <person name="Yoshida K."/>
            <person name="Sommer R.J."/>
        </authorList>
    </citation>
    <scope>NUCLEOTIDE SEQUENCE</scope>
    <source>
        <strain evidence="17">RS0144</strain>
    </source>
</reference>
<dbReference type="EMBL" id="BTSX01000004">
    <property type="protein sequence ID" value="GMS96571.1"/>
    <property type="molecule type" value="Genomic_DNA"/>
</dbReference>
<keyword evidence="9" id="KW-0325">Glycoprotein</keyword>
<evidence type="ECO:0000256" key="2">
    <source>
        <dbReference type="ARBA" id="ARBA00008234"/>
    </source>
</evidence>
<dbReference type="Pfam" id="PF00149">
    <property type="entry name" value="Metallophos"/>
    <property type="match status" value="1"/>
</dbReference>
<evidence type="ECO:0000256" key="7">
    <source>
        <dbReference type="ARBA" id="ARBA00022833"/>
    </source>
</evidence>
<dbReference type="InterPro" id="IPR045473">
    <property type="entry name" value="ASM_C"/>
</dbReference>
<dbReference type="InterPro" id="IPR041805">
    <property type="entry name" value="ASMase/PPN1_MPP"/>
</dbReference>
<dbReference type="Proteomes" id="UP001432027">
    <property type="component" value="Unassembled WGS sequence"/>
</dbReference>
<keyword evidence="6 12" id="KW-0378">Hydrolase</keyword>
<dbReference type="GO" id="GO:0061750">
    <property type="term" value="F:acid sphingomyelin phosphodiesterase activity"/>
    <property type="evidence" value="ECO:0007669"/>
    <property type="project" value="TreeGrafter"/>
</dbReference>
<organism evidence="17 18">
    <name type="scientific">Pristionchus entomophagus</name>
    <dbReference type="NCBI Taxonomy" id="358040"/>
    <lineage>
        <taxon>Eukaryota</taxon>
        <taxon>Metazoa</taxon>
        <taxon>Ecdysozoa</taxon>
        <taxon>Nematoda</taxon>
        <taxon>Chromadorea</taxon>
        <taxon>Rhabditida</taxon>
        <taxon>Rhabditina</taxon>
        <taxon>Diplogasteromorpha</taxon>
        <taxon>Diplogasteroidea</taxon>
        <taxon>Neodiplogasteridae</taxon>
        <taxon>Pristionchus</taxon>
    </lineage>
</organism>
<evidence type="ECO:0000259" key="16">
    <source>
        <dbReference type="PROSITE" id="PS50015"/>
    </source>
</evidence>
<comment type="cofactor">
    <cofactor evidence="13">
        <name>Zn(2+)</name>
        <dbReference type="ChEBI" id="CHEBI:29105"/>
    </cofactor>
    <text evidence="13">Binds 2 Zn(2+) ions per subunit.</text>
</comment>